<dbReference type="Proteomes" id="UP000016496">
    <property type="component" value="Unassembled WGS sequence"/>
</dbReference>
<sequence>MELYGKTICVTFEELVGSGIISRSCYDKYVNIGKLVVIQRAARNRPALVSYERLPQRLRSAYDMQNPNARKEMEKRLTAITPTDERLKSDDRAVEYFRSCTPAISLERQAGYVLN</sequence>
<evidence type="ECO:0000313" key="2">
    <source>
        <dbReference type="Proteomes" id="UP000016496"/>
    </source>
</evidence>
<gene>
    <name evidence="1" type="ORF">HMPREF1981_02082</name>
</gene>
<dbReference type="HOGENOM" id="CLU_2113931_0_0_10"/>
<dbReference type="EMBL" id="AWSV01000109">
    <property type="protein sequence ID" value="ERI85028.1"/>
    <property type="molecule type" value="Genomic_DNA"/>
</dbReference>
<dbReference type="AlphaFoldDB" id="U2CLS3"/>
<proteinExistence type="predicted"/>
<comment type="caution">
    <text evidence="1">The sequence shown here is derived from an EMBL/GenBank/DDBJ whole genome shotgun (WGS) entry which is preliminary data.</text>
</comment>
<evidence type="ECO:0000313" key="1">
    <source>
        <dbReference type="EMBL" id="ERI85028.1"/>
    </source>
</evidence>
<name>U2CLS3_9BACE</name>
<protein>
    <submittedName>
        <fullName evidence="1">Uncharacterized protein</fullName>
    </submittedName>
</protein>
<reference evidence="1 2" key="1">
    <citation type="submission" date="2013-08" db="EMBL/GenBank/DDBJ databases">
        <authorList>
            <person name="Weinstock G."/>
            <person name="Sodergren E."/>
            <person name="Wylie T."/>
            <person name="Fulton L."/>
            <person name="Fulton R."/>
            <person name="Fronick C."/>
            <person name="O'Laughlin M."/>
            <person name="Godfrey J."/>
            <person name="Miner T."/>
            <person name="Herter B."/>
            <person name="Appelbaum E."/>
            <person name="Cordes M."/>
            <person name="Lek S."/>
            <person name="Wollam A."/>
            <person name="Pepin K.H."/>
            <person name="Palsikar V.B."/>
            <person name="Mitreva M."/>
            <person name="Wilson R.K."/>
        </authorList>
    </citation>
    <scope>NUCLEOTIDE SEQUENCE [LARGE SCALE GENOMIC DNA]</scope>
    <source>
        <strain evidence="1 2">F0041</strain>
    </source>
</reference>
<organism evidence="1 2">
    <name type="scientific">Bacteroides pyogenes F0041</name>
    <dbReference type="NCBI Taxonomy" id="1321819"/>
    <lineage>
        <taxon>Bacteria</taxon>
        <taxon>Pseudomonadati</taxon>
        <taxon>Bacteroidota</taxon>
        <taxon>Bacteroidia</taxon>
        <taxon>Bacteroidales</taxon>
        <taxon>Bacteroidaceae</taxon>
        <taxon>Bacteroides</taxon>
    </lineage>
</organism>
<feature type="non-terminal residue" evidence="1">
    <location>
        <position position="115"/>
    </location>
</feature>
<accession>U2CLS3</accession>